<comment type="caution">
    <text evidence="2">The sequence shown here is derived from an EMBL/GenBank/DDBJ whole genome shotgun (WGS) entry which is preliminary data.</text>
</comment>
<dbReference type="Pfam" id="PF20329">
    <property type="entry name" value="DUF6624"/>
    <property type="match status" value="1"/>
</dbReference>
<protein>
    <submittedName>
        <fullName evidence="2">Uncharacterized protein</fullName>
    </submittedName>
</protein>
<proteinExistence type="predicted"/>
<dbReference type="EMBL" id="JARHTQ010000009">
    <property type="protein sequence ID" value="MDF2257196.1"/>
    <property type="molecule type" value="Genomic_DNA"/>
</dbReference>
<accession>A0ABT5Z023</accession>
<dbReference type="InterPro" id="IPR046732">
    <property type="entry name" value="DUF6624"/>
</dbReference>
<evidence type="ECO:0000256" key="1">
    <source>
        <dbReference type="SAM" id="MobiDB-lite"/>
    </source>
</evidence>
<keyword evidence="3" id="KW-1185">Reference proteome</keyword>
<organism evidence="2 3">
    <name type="scientific">Streptantibioticus ferralitis</name>
    <dbReference type="NCBI Taxonomy" id="236510"/>
    <lineage>
        <taxon>Bacteria</taxon>
        <taxon>Bacillati</taxon>
        <taxon>Actinomycetota</taxon>
        <taxon>Actinomycetes</taxon>
        <taxon>Kitasatosporales</taxon>
        <taxon>Streptomycetaceae</taxon>
        <taxon>Streptantibioticus</taxon>
    </lineage>
</organism>
<evidence type="ECO:0000313" key="3">
    <source>
        <dbReference type="Proteomes" id="UP001220022"/>
    </source>
</evidence>
<evidence type="ECO:0000313" key="2">
    <source>
        <dbReference type="EMBL" id="MDF2257196.1"/>
    </source>
</evidence>
<sequence>MTTEPRRPDIACDLLARAEQAREHWYQLVRTRPSDVQTNLGRHLDHANAAVLRRIVADHGWPGRSLVGEDAAKAAWEIALRADHLRDFQRLALRLLSTAVERGEAPIQQWAHLHDRCSVNAGAVQLYGTQYRTGPHGPEVLPVRDTRQLDARRASVGLPPFAAARDALRRRHEPGPEADPEQPGDKSSAEFAVSVAA</sequence>
<dbReference type="RefSeq" id="WP_275814826.1">
    <property type="nucleotide sequence ID" value="NZ_BAAANM010000023.1"/>
</dbReference>
<name>A0ABT5Z023_9ACTN</name>
<reference evidence="2 3" key="1">
    <citation type="submission" date="2023-03" db="EMBL/GenBank/DDBJ databases">
        <title>Draft genome sequence of type strain Streptomyces ferralitis JCM 14344.</title>
        <authorList>
            <person name="Klaysubun C."/>
            <person name="Duangmal K."/>
        </authorList>
    </citation>
    <scope>NUCLEOTIDE SEQUENCE [LARGE SCALE GENOMIC DNA]</scope>
    <source>
        <strain evidence="2 3">JCM 14344</strain>
    </source>
</reference>
<gene>
    <name evidence="2" type="ORF">P2L57_16080</name>
</gene>
<dbReference type="Proteomes" id="UP001220022">
    <property type="component" value="Unassembled WGS sequence"/>
</dbReference>
<feature type="region of interest" description="Disordered" evidence="1">
    <location>
        <begin position="160"/>
        <end position="197"/>
    </location>
</feature>